<dbReference type="InterPro" id="IPR052558">
    <property type="entry name" value="Siderophore_Hydrolase_D"/>
</dbReference>
<evidence type="ECO:0008006" key="6">
    <source>
        <dbReference type="Google" id="ProtNLM"/>
    </source>
</evidence>
<dbReference type="EMBL" id="FOTW01000030">
    <property type="protein sequence ID" value="SFM74284.1"/>
    <property type="molecule type" value="Genomic_DNA"/>
</dbReference>
<evidence type="ECO:0000256" key="2">
    <source>
        <dbReference type="ARBA" id="ARBA00022801"/>
    </source>
</evidence>
<keyword evidence="5" id="KW-1185">Reference proteome</keyword>
<evidence type="ECO:0000256" key="3">
    <source>
        <dbReference type="SAM" id="SignalP"/>
    </source>
</evidence>
<keyword evidence="2" id="KW-0378">Hydrolase</keyword>
<accession>A0A1I4TC19</accession>
<comment type="similarity">
    <text evidence="1">Belongs to the esterase D family.</text>
</comment>
<dbReference type="OrthoDB" id="9784036at2"/>
<dbReference type="Pfam" id="PF00756">
    <property type="entry name" value="Esterase"/>
    <property type="match status" value="1"/>
</dbReference>
<protein>
    <recommendedName>
        <fullName evidence="6">Esterase</fullName>
    </recommendedName>
</protein>
<dbReference type="Gene3D" id="3.40.50.1820">
    <property type="entry name" value="alpha/beta hydrolase"/>
    <property type="match status" value="1"/>
</dbReference>
<dbReference type="STRING" id="758825.SAMN02982985_05159"/>
<dbReference type="Proteomes" id="UP000199470">
    <property type="component" value="Unassembled WGS sequence"/>
</dbReference>
<evidence type="ECO:0000313" key="4">
    <source>
        <dbReference type="EMBL" id="SFM74284.1"/>
    </source>
</evidence>
<dbReference type="SUPFAM" id="SSF53474">
    <property type="entry name" value="alpha/beta-Hydrolases"/>
    <property type="match status" value="1"/>
</dbReference>
<dbReference type="InterPro" id="IPR029058">
    <property type="entry name" value="AB_hydrolase_fold"/>
</dbReference>
<dbReference type="PANTHER" id="PTHR40841">
    <property type="entry name" value="SIDEROPHORE TRIACETYLFUSARININE C ESTERASE"/>
    <property type="match status" value="1"/>
</dbReference>
<proteinExistence type="inferred from homology"/>
<dbReference type="RefSeq" id="WP_093390563.1">
    <property type="nucleotide sequence ID" value="NZ_FOTW01000030.1"/>
</dbReference>
<dbReference type="InterPro" id="IPR000801">
    <property type="entry name" value="Esterase-like"/>
</dbReference>
<sequence>MRRLALGGAAALLACAWLPACATSATGATATVATAAAVTPAVVWRAAGLPQARQLDLTSARTGQHYRIFLSVPDTAPPPAGHPVIYVLDGNAAFPSAALMARTVARRSKVTGLHAPVVVGIGYAGAEDYDEPARARDYTPPAAGKAGAGEGGADLFLDFIEQELKPLIQASTPIDTQRQALFGHSYGGLFTLHTLFTRPAAFQTYVAASPSIWFAERHVLSEVPGLAGSRQHQPQLLLTVGELEQATAPPSAKAGERGTVLAQKRMVDEARDLATQLEARKQALGLERVRFIELPRENHGSALFPALSRGLEFFLD</sequence>
<dbReference type="PANTHER" id="PTHR40841:SF2">
    <property type="entry name" value="SIDEROPHORE-DEGRADING ESTERASE (EUROFUNG)"/>
    <property type="match status" value="1"/>
</dbReference>
<organism evidence="4 5">
    <name type="scientific">Rugamonas rubra</name>
    <dbReference type="NCBI Taxonomy" id="758825"/>
    <lineage>
        <taxon>Bacteria</taxon>
        <taxon>Pseudomonadati</taxon>
        <taxon>Pseudomonadota</taxon>
        <taxon>Betaproteobacteria</taxon>
        <taxon>Burkholderiales</taxon>
        <taxon>Oxalobacteraceae</taxon>
        <taxon>Telluria group</taxon>
        <taxon>Rugamonas</taxon>
    </lineage>
</organism>
<dbReference type="AlphaFoldDB" id="A0A1I4TC19"/>
<keyword evidence="3" id="KW-0732">Signal</keyword>
<dbReference type="PROSITE" id="PS51257">
    <property type="entry name" value="PROKAR_LIPOPROTEIN"/>
    <property type="match status" value="1"/>
</dbReference>
<feature type="signal peptide" evidence="3">
    <location>
        <begin position="1"/>
        <end position="22"/>
    </location>
</feature>
<reference evidence="4 5" key="1">
    <citation type="submission" date="2016-10" db="EMBL/GenBank/DDBJ databases">
        <authorList>
            <person name="de Groot N.N."/>
        </authorList>
    </citation>
    <scope>NUCLEOTIDE SEQUENCE [LARGE SCALE GENOMIC DNA]</scope>
    <source>
        <strain evidence="4 5">ATCC 43154</strain>
    </source>
</reference>
<gene>
    <name evidence="4" type="ORF">SAMN02982985_05159</name>
</gene>
<feature type="chain" id="PRO_5011584125" description="Esterase" evidence="3">
    <location>
        <begin position="23"/>
        <end position="316"/>
    </location>
</feature>
<evidence type="ECO:0000256" key="1">
    <source>
        <dbReference type="ARBA" id="ARBA00005622"/>
    </source>
</evidence>
<dbReference type="GO" id="GO:0016788">
    <property type="term" value="F:hydrolase activity, acting on ester bonds"/>
    <property type="evidence" value="ECO:0007669"/>
    <property type="project" value="TreeGrafter"/>
</dbReference>
<evidence type="ECO:0000313" key="5">
    <source>
        <dbReference type="Proteomes" id="UP000199470"/>
    </source>
</evidence>
<name>A0A1I4TC19_9BURK</name>